<dbReference type="Proteomes" id="UP000161081">
    <property type="component" value="Segment"/>
</dbReference>
<keyword evidence="3" id="KW-1185">Reference proteome</keyword>
<dbReference type="OrthoDB" id="6503at10239"/>
<evidence type="ECO:0000313" key="2">
    <source>
        <dbReference type="EMBL" id="AGX93320.1"/>
    </source>
</evidence>
<reference evidence="2 3" key="1">
    <citation type="journal article" date="2014" name="J. Gen. Virol.">
        <title>Whole-genome sequences of two turkey adenovirus types reveal the existence of two unknown lineages that merit the establishment of novel species within the genus Aviadenovirus.</title>
        <authorList>
            <person name="Marek A."/>
            <person name="Ballmann M.Z."/>
            <person name="Kosiol C."/>
            <person name="Harrach B."/>
            <person name="Schlotterer C."/>
            <person name="Hess M."/>
        </authorList>
    </citation>
    <scope>NUCLEOTIDE SEQUENCE [LARGE SCALE GENOMIC DNA]</scope>
    <source>
        <strain evidence="2">TNI1</strain>
    </source>
</reference>
<dbReference type="EMBL" id="KF477312">
    <property type="protein sequence ID" value="AGX93320.1"/>
    <property type="molecule type" value="Genomic_DNA"/>
</dbReference>
<dbReference type="RefSeq" id="YP_008719839.1">
    <property type="nucleotide sequence ID" value="NC_022612.1"/>
</dbReference>
<dbReference type="Gene3D" id="3.40.50.1820">
    <property type="entry name" value="alpha/beta hydrolase"/>
    <property type="match status" value="1"/>
</dbReference>
<dbReference type="GeneID" id="17401002"/>
<dbReference type="KEGG" id="vg:17401002"/>
<feature type="transmembrane region" description="Helical" evidence="1">
    <location>
        <begin position="726"/>
        <end position="746"/>
    </location>
</feature>
<organism evidence="2 3">
    <name type="scientific">turkey adenovirus 4</name>
    <dbReference type="NCBI Taxonomy" id="1408257"/>
    <lineage>
        <taxon>Viruses</taxon>
        <taxon>Varidnaviria</taxon>
        <taxon>Bamfordvirae</taxon>
        <taxon>Preplasmiviricota</taxon>
        <taxon>Polisuviricotina</taxon>
        <taxon>Pharingeaviricetes</taxon>
        <taxon>Rowavirales</taxon>
        <taxon>Adenoviridae</taxon>
        <taxon>Aviadenovirus</taxon>
        <taxon>Aviadenovirus gallopavoquartum</taxon>
        <taxon>Turkey aviadenovirus C</taxon>
    </lineage>
</organism>
<protein>
    <submittedName>
        <fullName evidence="2">ORF19</fullName>
    </submittedName>
</protein>
<dbReference type="InterPro" id="IPR029058">
    <property type="entry name" value="AB_hydrolase_fold"/>
</dbReference>
<accession>U5NEC9</accession>
<name>U5NEC9_9ADEN</name>
<evidence type="ECO:0000256" key="1">
    <source>
        <dbReference type="SAM" id="Phobius"/>
    </source>
</evidence>
<dbReference type="SUPFAM" id="SSF53474">
    <property type="entry name" value="alpha/beta-Hydrolases"/>
    <property type="match status" value="1"/>
</dbReference>
<keyword evidence="1" id="KW-1133">Transmembrane helix</keyword>
<evidence type="ECO:0000313" key="3">
    <source>
        <dbReference type="Proteomes" id="UP000161081"/>
    </source>
</evidence>
<keyword evidence="1" id="KW-0472">Membrane</keyword>
<proteinExistence type="predicted"/>
<keyword evidence="1" id="KW-0812">Transmembrane</keyword>
<sequence>MINQVSGSRRSDGIAKLLSGQGDHVSHHECINTSDFRWDFGGVKFNTKNLVSYYDAPPKPVELVMWSENVFHYFLDGPKVVNQMQASGLFKGKDSKDVVLLVQDFDESKCRLINRGRGDSTYYRTRNPMEQLLRMQSVMTPHSIVILVDWSKQVESACSSIKPYYWEDKGRSPAYYAVRLEGNFLSYMPQGLHYHCVGVSLGSTGCAALSRHNQRVRGVKFDRIVALDPPVSSFEGQYTDHGKMGLMTLMAQSGEWIPNSDADRILQSHDADYVVTIASSMGSYGYSSIYGADEYIRTNLFGQSHEACETRSWWVGDICARSYYGKYHCEHINFPFEFMRTDGMCYHIMAIMTYMKALDTSQALQGLSVESHRPTSWNAYVTGLDYSHSELYHHLDIIDQHTLARENDMGSAYLMLVVSRKSSVELWTNDRYFGYGEGLPDGYVGRWYFLTYLPSNPVILYGRGGATLEYIRLYKGVSVLSNNFTKSPSGVFPMTAHEVSEYTCYNTYRYAITGTIKYDCHMVEQQFSVPRWRSHMRLFGLNQTTVPRPCGCLKFHKIYKDYVTVKGPWLVGKEGEHISLVGVVGGRVDLQAVLTHSGSGKRIVLATGWDACNVTRGKLRIQMNRFTKDIKVSATSEGYFKAELWLVYEMVVVKVNVTWLSADVMVRKARSVTLSTGSTGPTASSEHTDFGIYAGDVKDALPAELGGEWRDLLTDCMQDDLVKTTLIVGSVLMGLCIVCLVLYLIYECYCRGFVRRSNPYETLYVYENSDKKI</sequence>